<protein>
    <submittedName>
        <fullName evidence="1">Uncharacterized protein</fullName>
    </submittedName>
</protein>
<organism evidence="1 2">
    <name type="scientific">Solanum verrucosum</name>
    <dbReference type="NCBI Taxonomy" id="315347"/>
    <lineage>
        <taxon>Eukaryota</taxon>
        <taxon>Viridiplantae</taxon>
        <taxon>Streptophyta</taxon>
        <taxon>Embryophyta</taxon>
        <taxon>Tracheophyta</taxon>
        <taxon>Spermatophyta</taxon>
        <taxon>Magnoliopsida</taxon>
        <taxon>eudicotyledons</taxon>
        <taxon>Gunneridae</taxon>
        <taxon>Pentapetalae</taxon>
        <taxon>asterids</taxon>
        <taxon>lamiids</taxon>
        <taxon>Solanales</taxon>
        <taxon>Solanaceae</taxon>
        <taxon>Solanoideae</taxon>
        <taxon>Solaneae</taxon>
        <taxon>Solanum</taxon>
    </lineage>
</organism>
<keyword evidence="2" id="KW-1185">Reference proteome</keyword>
<dbReference type="AlphaFoldDB" id="A0AAF0QCP8"/>
<name>A0AAF0QCP8_SOLVR</name>
<proteinExistence type="predicted"/>
<dbReference type="Proteomes" id="UP001234989">
    <property type="component" value="Chromosome 3"/>
</dbReference>
<dbReference type="EMBL" id="CP133614">
    <property type="protein sequence ID" value="WMV20477.1"/>
    <property type="molecule type" value="Genomic_DNA"/>
</dbReference>
<gene>
    <name evidence="1" type="ORF">MTR67_013862</name>
</gene>
<accession>A0AAF0QCP8</accession>
<evidence type="ECO:0000313" key="1">
    <source>
        <dbReference type="EMBL" id="WMV20477.1"/>
    </source>
</evidence>
<evidence type="ECO:0000313" key="2">
    <source>
        <dbReference type="Proteomes" id="UP001234989"/>
    </source>
</evidence>
<reference evidence="1" key="1">
    <citation type="submission" date="2023-08" db="EMBL/GenBank/DDBJ databases">
        <title>A de novo genome assembly of Solanum verrucosum Schlechtendal, a Mexican diploid species geographically isolated from the other diploid A-genome species in potato relatives.</title>
        <authorList>
            <person name="Hosaka K."/>
        </authorList>
    </citation>
    <scope>NUCLEOTIDE SEQUENCE</scope>
    <source>
        <tissue evidence="1">Young leaves</tissue>
    </source>
</reference>
<sequence length="67" mass="7773">MMRRSTVSRKAMEWICFCMKRGLERSEGDQEMEIFLNLKGISWTMPKKVSGFEELGGNRGIAVFPRD</sequence>